<dbReference type="EMBL" id="CP075546">
    <property type="protein sequence ID" value="QVV89847.1"/>
    <property type="molecule type" value="Genomic_DNA"/>
</dbReference>
<name>A0A8E7EI83_9EURY</name>
<organism evidence="1 2">
    <name type="scientific">Methanospirillum purgamenti</name>
    <dbReference type="NCBI Taxonomy" id="2834276"/>
    <lineage>
        <taxon>Archaea</taxon>
        <taxon>Methanobacteriati</taxon>
        <taxon>Methanobacteriota</taxon>
        <taxon>Stenosarchaea group</taxon>
        <taxon>Methanomicrobia</taxon>
        <taxon>Methanomicrobiales</taxon>
        <taxon>Methanospirillaceae</taxon>
        <taxon>Methanospirillum</taxon>
    </lineage>
</organism>
<sequence length="97" mass="11166">MVSFKPGTALELAIPDENSERYVEISQVRKGDTVLSHGDDSMIHTIDKRLISPPGTLKFSGKKKLITEEDVKEGKKLFIQMRQKKNNLPEWMKKHWS</sequence>
<dbReference type="Proteomes" id="UP000680656">
    <property type="component" value="Chromosome"/>
</dbReference>
<gene>
    <name evidence="1" type="ORF">KHC33_04940</name>
</gene>
<accession>A0A8E7EI83</accession>
<evidence type="ECO:0000313" key="1">
    <source>
        <dbReference type="EMBL" id="QVV89847.1"/>
    </source>
</evidence>
<protein>
    <submittedName>
        <fullName evidence="1">Uncharacterized protein</fullName>
    </submittedName>
</protein>
<keyword evidence="2" id="KW-1185">Reference proteome</keyword>
<dbReference type="GeneID" id="65096506"/>
<evidence type="ECO:0000313" key="2">
    <source>
        <dbReference type="Proteomes" id="UP000680656"/>
    </source>
</evidence>
<proteinExistence type="predicted"/>
<dbReference type="KEGG" id="mrtj:KHC33_04940"/>
<reference evidence="1 2" key="1">
    <citation type="submission" date="2021-05" db="EMBL/GenBank/DDBJ databases">
        <title>A novel Methanospirillum isolate from a pyrite-forming mixed culture.</title>
        <authorList>
            <person name="Bunk B."/>
            <person name="Sproer C."/>
            <person name="Spring S."/>
            <person name="Pester M."/>
        </authorList>
    </citation>
    <scope>NUCLEOTIDE SEQUENCE [LARGE SCALE GENOMIC DNA]</scope>
    <source>
        <strain evidence="1 2">J.3.6.1-F.2.7.3</strain>
    </source>
</reference>
<dbReference type="RefSeq" id="WP_214420630.1">
    <property type="nucleotide sequence ID" value="NZ_CP075546.1"/>
</dbReference>
<dbReference type="AlphaFoldDB" id="A0A8E7EI83"/>